<evidence type="ECO:0000256" key="13">
    <source>
        <dbReference type="HAMAP-Rule" id="MF_01033"/>
    </source>
</evidence>
<protein>
    <recommendedName>
        <fullName evidence="13">3-isopropylmalate dehydrogenase</fullName>
        <ecNumber evidence="13">1.1.1.85</ecNumber>
    </recommendedName>
    <alternativeName>
        <fullName evidence="13">3-IPM-DH</fullName>
    </alternativeName>
    <alternativeName>
        <fullName evidence="13">Beta-IPM dehydrogenase</fullName>
        <shortName evidence="13">IMDH</shortName>
    </alternativeName>
</protein>
<keyword evidence="9 13" id="KW-0460">Magnesium</keyword>
<reference evidence="16 17" key="1">
    <citation type="submission" date="2020-11" db="EMBL/GenBank/DDBJ databases">
        <title>Fusibacter basophilias sp. nov.</title>
        <authorList>
            <person name="Qiu D."/>
        </authorList>
    </citation>
    <scope>NUCLEOTIDE SEQUENCE [LARGE SCALE GENOMIC DNA]</scope>
    <source>
        <strain evidence="16 17">Q10-2</strain>
    </source>
</reference>
<accession>A0ABS0A1A5</accession>
<keyword evidence="11 13" id="KW-0520">NAD</keyword>
<keyword evidence="12 13" id="KW-0100">Branched-chain amino acid biosynthesis</keyword>
<feature type="binding site" evidence="13">
    <location>
        <position position="136"/>
    </location>
    <ligand>
        <name>substrate</name>
    </ligand>
</feature>
<evidence type="ECO:0000256" key="10">
    <source>
        <dbReference type="ARBA" id="ARBA00023002"/>
    </source>
</evidence>
<comment type="caution">
    <text evidence="13">Lacks conserved residue(s) required for the propagation of feature annotation.</text>
</comment>
<comment type="cofactor">
    <cofactor evidence="13 14">
        <name>Mg(2+)</name>
        <dbReference type="ChEBI" id="CHEBI:18420"/>
    </cofactor>
    <cofactor evidence="13 14">
        <name>Mn(2+)</name>
        <dbReference type="ChEBI" id="CHEBI:29035"/>
    </cofactor>
    <text evidence="13 14">Binds 1 Mg(2+) or Mn(2+) ion per subunit.</text>
</comment>
<keyword evidence="10 13" id="KW-0560">Oxidoreductase</keyword>
<evidence type="ECO:0000256" key="4">
    <source>
        <dbReference type="ARBA" id="ARBA00008319"/>
    </source>
</evidence>
<dbReference type="RefSeq" id="WP_194704236.1">
    <property type="nucleotide sequence ID" value="NZ_JADKNH010000027.1"/>
</dbReference>
<feature type="binding site" evidence="13">
    <location>
        <position position="246"/>
    </location>
    <ligand>
        <name>Mg(2+)</name>
        <dbReference type="ChEBI" id="CHEBI:18420"/>
    </ligand>
</feature>
<dbReference type="SUPFAM" id="SSF53659">
    <property type="entry name" value="Isocitrate/Isopropylmalate dehydrogenase-like"/>
    <property type="match status" value="1"/>
</dbReference>
<evidence type="ECO:0000256" key="6">
    <source>
        <dbReference type="ARBA" id="ARBA00022430"/>
    </source>
</evidence>
<comment type="caution">
    <text evidence="16">The sequence shown here is derived from an EMBL/GenBank/DDBJ whole genome shotgun (WGS) entry which is preliminary data.</text>
</comment>
<comment type="subcellular location">
    <subcellularLocation>
        <location evidence="13">Cytoplasm</location>
    </subcellularLocation>
</comment>
<feature type="site" description="Important for catalysis" evidence="13">
    <location>
        <position position="143"/>
    </location>
</feature>
<dbReference type="EMBL" id="JADKNH010000027">
    <property type="protein sequence ID" value="MBF4696001.1"/>
    <property type="molecule type" value="Genomic_DNA"/>
</dbReference>
<keyword evidence="13" id="KW-0963">Cytoplasm</keyword>
<dbReference type="Gene3D" id="3.40.718.10">
    <property type="entry name" value="Isopropylmalate Dehydrogenase"/>
    <property type="match status" value="1"/>
</dbReference>
<dbReference type="PANTHER" id="PTHR42979">
    <property type="entry name" value="3-ISOPROPYLMALATE DEHYDROGENASE"/>
    <property type="match status" value="1"/>
</dbReference>
<dbReference type="InterPro" id="IPR004429">
    <property type="entry name" value="Isopropylmalate_DH"/>
</dbReference>
<dbReference type="PROSITE" id="PS00470">
    <property type="entry name" value="IDH_IMDH"/>
    <property type="match status" value="1"/>
</dbReference>
<feature type="binding site" evidence="13">
    <location>
        <position position="250"/>
    </location>
    <ligand>
        <name>Mg(2+)</name>
        <dbReference type="ChEBI" id="CHEBI:18420"/>
    </ligand>
</feature>
<dbReference type="PANTHER" id="PTHR42979:SF1">
    <property type="entry name" value="3-ISOPROPYLMALATE DEHYDROGENASE"/>
    <property type="match status" value="1"/>
</dbReference>
<keyword evidence="6 13" id="KW-0432">Leucine biosynthesis</keyword>
<dbReference type="Pfam" id="PF00180">
    <property type="entry name" value="Iso_dh"/>
    <property type="match status" value="1"/>
</dbReference>
<evidence type="ECO:0000256" key="2">
    <source>
        <dbReference type="ARBA" id="ARBA00001936"/>
    </source>
</evidence>
<evidence type="ECO:0000256" key="8">
    <source>
        <dbReference type="ARBA" id="ARBA00022723"/>
    </source>
</evidence>
<dbReference type="SMART" id="SM01329">
    <property type="entry name" value="Iso_dh"/>
    <property type="match status" value="1"/>
</dbReference>
<comment type="subunit">
    <text evidence="5 13 14">Homodimer.</text>
</comment>
<comment type="catalytic activity">
    <reaction evidence="1 13 14">
        <text>(2R,3S)-3-isopropylmalate + NAD(+) = 4-methyl-2-oxopentanoate + CO2 + NADH</text>
        <dbReference type="Rhea" id="RHEA:32271"/>
        <dbReference type="ChEBI" id="CHEBI:16526"/>
        <dbReference type="ChEBI" id="CHEBI:17865"/>
        <dbReference type="ChEBI" id="CHEBI:35121"/>
        <dbReference type="ChEBI" id="CHEBI:57540"/>
        <dbReference type="ChEBI" id="CHEBI:57945"/>
        <dbReference type="EC" id="1.1.1.85"/>
    </reaction>
</comment>
<dbReference type="InterPro" id="IPR024084">
    <property type="entry name" value="IsoPropMal-DH-like_dom"/>
</dbReference>
<comment type="similarity">
    <text evidence="4 13">Belongs to the isocitrate and isopropylmalate dehydrogenases family. LeuB type 1 subfamily.</text>
</comment>
<gene>
    <name evidence="13 16" type="primary">leuB</name>
    <name evidence="16" type="ORF">ISU02_23120</name>
</gene>
<evidence type="ECO:0000259" key="15">
    <source>
        <dbReference type="SMART" id="SM01329"/>
    </source>
</evidence>
<dbReference type="HAMAP" id="MF_01033">
    <property type="entry name" value="LeuB_type1"/>
    <property type="match status" value="1"/>
</dbReference>
<name>A0ABS0A1A5_9FIRM</name>
<evidence type="ECO:0000256" key="12">
    <source>
        <dbReference type="ARBA" id="ARBA00023304"/>
    </source>
</evidence>
<comment type="cofactor">
    <cofactor evidence="2">
        <name>Mn(2+)</name>
        <dbReference type="ChEBI" id="CHEBI:29035"/>
    </cofactor>
</comment>
<evidence type="ECO:0000256" key="3">
    <source>
        <dbReference type="ARBA" id="ARBA00004762"/>
    </source>
</evidence>
<evidence type="ECO:0000256" key="5">
    <source>
        <dbReference type="ARBA" id="ARBA00011738"/>
    </source>
</evidence>
<feature type="binding site" evidence="13">
    <location>
        <position position="97"/>
    </location>
    <ligand>
        <name>substrate</name>
    </ligand>
</feature>
<comment type="pathway">
    <text evidence="3 13 14">Amino-acid biosynthesis; L-leucine biosynthesis; L-leucine from 3-methyl-2-oxobutanoate: step 3/4.</text>
</comment>
<evidence type="ECO:0000313" key="16">
    <source>
        <dbReference type="EMBL" id="MBF4696001.1"/>
    </source>
</evidence>
<sequence>MESYKIGILKGDGIGPEIVDEGIKVIQKIAALNAFKVDFIDEKIGGDAIDAYGVPITDETLKVLSTCEAILMGSVGDPKYDHIAPELRPEKALLKMRKTLGLFANIRPARLYEALKEHSPLKSSILSDGLDICVVRELNGGIYFGEQVESADGQSASDLMAYSAPEVKRIAKIAFEMAMTRDKKVTSVDKANVLASSRLWRKTVIEVSKDFPEVTLEHLYVDNAAMQLIINPMQFDVILTSNLFGDILSDEMSVLTGSIGLLPSASINESKLGLYEPIHGSAPSIAGQNIANPIATILSVAMMFRYSLGRHDCADQIENAVLKVLNNGHRTIDLAGKDQKSLSTSEIGDLIAEAL</sequence>
<feature type="binding site" evidence="13">
    <location>
        <position position="222"/>
    </location>
    <ligand>
        <name>substrate</name>
    </ligand>
</feature>
<dbReference type="Proteomes" id="UP000614200">
    <property type="component" value="Unassembled WGS sequence"/>
</dbReference>
<evidence type="ECO:0000256" key="11">
    <source>
        <dbReference type="ARBA" id="ARBA00023027"/>
    </source>
</evidence>
<organism evidence="16 17">
    <name type="scientific">Fusibacter ferrireducens</name>
    <dbReference type="NCBI Taxonomy" id="2785058"/>
    <lineage>
        <taxon>Bacteria</taxon>
        <taxon>Bacillati</taxon>
        <taxon>Bacillota</taxon>
        <taxon>Clostridia</taxon>
        <taxon>Eubacteriales</taxon>
        <taxon>Eubacteriales Family XII. Incertae Sedis</taxon>
        <taxon>Fusibacter</taxon>
    </lineage>
</organism>
<keyword evidence="13" id="KW-0464">Manganese</keyword>
<evidence type="ECO:0000256" key="1">
    <source>
        <dbReference type="ARBA" id="ARBA00000624"/>
    </source>
</evidence>
<evidence type="ECO:0000256" key="7">
    <source>
        <dbReference type="ARBA" id="ARBA00022605"/>
    </source>
</evidence>
<keyword evidence="8 13" id="KW-0479">Metal-binding</keyword>
<feature type="binding site" evidence="13">
    <location>
        <position position="107"/>
    </location>
    <ligand>
        <name>substrate</name>
    </ligand>
</feature>
<comment type="function">
    <text evidence="13 14">Catalyzes the oxidation of 3-carboxy-2-hydroxy-4-methylpentanoate (3-isopropylmalate) to 3-carboxy-4-methyl-2-oxopentanoate. The product decarboxylates to 4-methyl-2 oxopentanoate.</text>
</comment>
<dbReference type="NCBIfam" id="TIGR00169">
    <property type="entry name" value="leuB"/>
    <property type="match status" value="1"/>
</dbReference>
<keyword evidence="7 13" id="KW-0028">Amino-acid biosynthesis</keyword>
<dbReference type="GO" id="GO:0003862">
    <property type="term" value="F:3-isopropylmalate dehydrogenase activity"/>
    <property type="evidence" value="ECO:0007669"/>
    <property type="project" value="UniProtKB-EC"/>
</dbReference>
<proteinExistence type="inferred from homology"/>
<evidence type="ECO:0000256" key="9">
    <source>
        <dbReference type="ARBA" id="ARBA00022842"/>
    </source>
</evidence>
<keyword evidence="17" id="KW-1185">Reference proteome</keyword>
<evidence type="ECO:0000256" key="14">
    <source>
        <dbReference type="RuleBase" id="RU004445"/>
    </source>
</evidence>
<feature type="binding site" evidence="13">
    <location>
        <position position="222"/>
    </location>
    <ligand>
        <name>Mg(2+)</name>
        <dbReference type="ChEBI" id="CHEBI:18420"/>
    </ligand>
</feature>
<feature type="site" description="Important for catalysis" evidence="13">
    <location>
        <position position="190"/>
    </location>
</feature>
<evidence type="ECO:0000313" key="17">
    <source>
        <dbReference type="Proteomes" id="UP000614200"/>
    </source>
</evidence>
<feature type="domain" description="Isopropylmalate dehydrogenase-like" evidence="15">
    <location>
        <begin position="5"/>
        <end position="351"/>
    </location>
</feature>
<dbReference type="EC" id="1.1.1.85" evidence="13"/>
<dbReference type="InterPro" id="IPR019818">
    <property type="entry name" value="IsoCit/isopropylmalate_DH_CS"/>
</dbReference>